<evidence type="ECO:0000313" key="5">
    <source>
        <dbReference type="Proteomes" id="UP001049518"/>
    </source>
</evidence>
<keyword evidence="5" id="KW-1185">Reference proteome</keyword>
<evidence type="ECO:0000256" key="2">
    <source>
        <dbReference type="ARBA" id="ARBA00022553"/>
    </source>
</evidence>
<dbReference type="Pfam" id="PF00550">
    <property type="entry name" value="PP-binding"/>
    <property type="match status" value="1"/>
</dbReference>
<feature type="domain" description="Carrier" evidence="3">
    <location>
        <begin position="1"/>
        <end position="69"/>
    </location>
</feature>
<evidence type="ECO:0000256" key="1">
    <source>
        <dbReference type="ARBA" id="ARBA00022450"/>
    </source>
</evidence>
<dbReference type="InterPro" id="IPR036736">
    <property type="entry name" value="ACP-like_sf"/>
</dbReference>
<sequence>MIRKKLRNKIPAGAELDQDTELEGLGLSSLQIADVVFALEDRFEFEFELERALAMKTVGDIVTVANQALSEHQA</sequence>
<organism evidence="4 5">
    <name type="scientific">Actinomadura graeca</name>
    <dbReference type="NCBI Taxonomy" id="2750812"/>
    <lineage>
        <taxon>Bacteria</taxon>
        <taxon>Bacillati</taxon>
        <taxon>Actinomycetota</taxon>
        <taxon>Actinomycetes</taxon>
        <taxon>Streptosporangiales</taxon>
        <taxon>Thermomonosporaceae</taxon>
        <taxon>Actinomadura</taxon>
    </lineage>
</organism>
<keyword evidence="2" id="KW-0597">Phosphoprotein</keyword>
<dbReference type="SUPFAM" id="SSF47336">
    <property type="entry name" value="ACP-like"/>
    <property type="match status" value="1"/>
</dbReference>
<keyword evidence="1" id="KW-0596">Phosphopantetheine</keyword>
<dbReference type="PROSITE" id="PS00012">
    <property type="entry name" value="PHOSPHOPANTETHEINE"/>
    <property type="match status" value="1"/>
</dbReference>
<evidence type="ECO:0000313" key="4">
    <source>
        <dbReference type="EMBL" id="QXJ21423.1"/>
    </source>
</evidence>
<dbReference type="Gene3D" id="1.10.1200.10">
    <property type="entry name" value="ACP-like"/>
    <property type="match status" value="1"/>
</dbReference>
<reference evidence="4" key="1">
    <citation type="submission" date="2020-07" db="EMBL/GenBank/DDBJ databases">
        <authorList>
            <person name="Tarantini F.S."/>
            <person name="Hong K.W."/>
            <person name="Chan K.G."/>
        </authorList>
    </citation>
    <scope>NUCLEOTIDE SEQUENCE</scope>
    <source>
        <strain evidence="4">32-07</strain>
    </source>
</reference>
<dbReference type="InterPro" id="IPR006162">
    <property type="entry name" value="Ppantetheine_attach_site"/>
</dbReference>
<protein>
    <submittedName>
        <fullName evidence="4">Acyl carrier protein</fullName>
    </submittedName>
</protein>
<dbReference type="EMBL" id="CP059572">
    <property type="protein sequence ID" value="QXJ21423.1"/>
    <property type="molecule type" value="Genomic_DNA"/>
</dbReference>
<accession>A0ABX8QS11</accession>
<dbReference type="Proteomes" id="UP001049518">
    <property type="component" value="Chromosome"/>
</dbReference>
<gene>
    <name evidence="4" type="ORF">AGRA3207_002275</name>
</gene>
<dbReference type="InterPro" id="IPR009081">
    <property type="entry name" value="PP-bd_ACP"/>
</dbReference>
<proteinExistence type="predicted"/>
<name>A0ABX8QS11_9ACTN</name>
<dbReference type="RefSeq" id="WP_231334573.1">
    <property type="nucleotide sequence ID" value="NZ_CP059572.1"/>
</dbReference>
<dbReference type="PROSITE" id="PS50075">
    <property type="entry name" value="CARRIER"/>
    <property type="match status" value="1"/>
</dbReference>
<evidence type="ECO:0000259" key="3">
    <source>
        <dbReference type="PROSITE" id="PS50075"/>
    </source>
</evidence>